<proteinExistence type="predicted"/>
<dbReference type="Proteomes" id="UP000324222">
    <property type="component" value="Unassembled WGS sequence"/>
</dbReference>
<reference evidence="1 2" key="1">
    <citation type="submission" date="2019-05" db="EMBL/GenBank/DDBJ databases">
        <title>Another draft genome of Portunus trituberculatus and its Hox gene families provides insights of decapod evolution.</title>
        <authorList>
            <person name="Jeong J.-H."/>
            <person name="Song I."/>
            <person name="Kim S."/>
            <person name="Choi T."/>
            <person name="Kim D."/>
            <person name="Ryu S."/>
            <person name="Kim W."/>
        </authorList>
    </citation>
    <scope>NUCLEOTIDE SEQUENCE [LARGE SCALE GENOMIC DNA]</scope>
    <source>
        <tissue evidence="1">Muscle</tissue>
    </source>
</reference>
<evidence type="ECO:0000313" key="2">
    <source>
        <dbReference type="Proteomes" id="UP000324222"/>
    </source>
</evidence>
<keyword evidence="2" id="KW-1185">Reference proteome</keyword>
<dbReference type="AlphaFoldDB" id="A0A5B7CSK2"/>
<dbReference type="EMBL" id="VSRR010000218">
    <property type="protein sequence ID" value="MPC12460.1"/>
    <property type="molecule type" value="Genomic_DNA"/>
</dbReference>
<sequence length="113" mass="12861">MTLHPQGGGNNTLTDTSKMSTSKYNSRMLQHYHTNFFFSDQTTAETLITTTTEPTDNIRLQKNSFLSLKDETLSMCSSYHNESNTSEHNDLTTPLMHTSRLSLHVKIFVAFQL</sequence>
<gene>
    <name evidence="1" type="ORF">E2C01_005158</name>
</gene>
<accession>A0A5B7CSK2</accession>
<organism evidence="1 2">
    <name type="scientific">Portunus trituberculatus</name>
    <name type="common">Swimming crab</name>
    <name type="synonym">Neptunus trituberculatus</name>
    <dbReference type="NCBI Taxonomy" id="210409"/>
    <lineage>
        <taxon>Eukaryota</taxon>
        <taxon>Metazoa</taxon>
        <taxon>Ecdysozoa</taxon>
        <taxon>Arthropoda</taxon>
        <taxon>Crustacea</taxon>
        <taxon>Multicrustacea</taxon>
        <taxon>Malacostraca</taxon>
        <taxon>Eumalacostraca</taxon>
        <taxon>Eucarida</taxon>
        <taxon>Decapoda</taxon>
        <taxon>Pleocyemata</taxon>
        <taxon>Brachyura</taxon>
        <taxon>Eubrachyura</taxon>
        <taxon>Portunoidea</taxon>
        <taxon>Portunidae</taxon>
        <taxon>Portuninae</taxon>
        <taxon>Portunus</taxon>
    </lineage>
</organism>
<evidence type="ECO:0000313" key="1">
    <source>
        <dbReference type="EMBL" id="MPC12460.1"/>
    </source>
</evidence>
<protein>
    <submittedName>
        <fullName evidence="1">Uncharacterized protein</fullName>
    </submittedName>
</protein>
<comment type="caution">
    <text evidence="1">The sequence shown here is derived from an EMBL/GenBank/DDBJ whole genome shotgun (WGS) entry which is preliminary data.</text>
</comment>
<name>A0A5B7CSK2_PORTR</name>